<sequence length="326" mass="35438">MLLRCTGGWAEASPRWRYLPALPSVELCNGMGARGGKLESGAQEAGRIVDGEGRVFYVPPHQSVTQKDVLKGKITEEKKADMLARITITSHMADFKNVDFAIEMILYNISLSGPAQLFRNLDNVGAKHALLATNTSSIPSPRSPRLPSGQGRLGAMGVQKVIGMHLMNPVSVMKQLCPPLETSPNITVSQLGTFLLSHFGAYSAITANMTMTATLADGKQWYIGVSPIIPDNYNRWLIVVAFPRSDFFAQIDKSITQSSLLIGILTAIGAVTSALFAWLLARPLESLTVSIELLTQMKFSDLQDGKLEHRSTITEIGSLENSFATM</sequence>
<keyword evidence="4" id="KW-1185">Reference proteome</keyword>
<evidence type="ECO:0000313" key="4">
    <source>
        <dbReference type="Proteomes" id="UP000269721"/>
    </source>
</evidence>
<dbReference type="PANTHER" id="PTHR48075:SF5">
    <property type="entry name" value="3-HYDROXYBUTYRYL-COA DEHYDROGENASE"/>
    <property type="match status" value="1"/>
</dbReference>
<proteinExistence type="predicted"/>
<dbReference type="InterPro" id="IPR036291">
    <property type="entry name" value="NAD(P)-bd_dom_sf"/>
</dbReference>
<feature type="non-terminal residue" evidence="3">
    <location>
        <position position="326"/>
    </location>
</feature>
<dbReference type="AlphaFoldDB" id="A0A4P9VZE6"/>
<dbReference type="GO" id="GO:0016491">
    <property type="term" value="F:oxidoreductase activity"/>
    <property type="evidence" value="ECO:0007669"/>
    <property type="project" value="TreeGrafter"/>
</dbReference>
<dbReference type="Pfam" id="PF02737">
    <property type="entry name" value="3HCDH_N"/>
    <property type="match status" value="1"/>
</dbReference>
<dbReference type="OrthoDB" id="2161005at2759"/>
<keyword evidence="1" id="KW-0812">Transmembrane</keyword>
<accession>A0A4P9VZE6</accession>
<dbReference type="Proteomes" id="UP000269721">
    <property type="component" value="Unassembled WGS sequence"/>
</dbReference>
<gene>
    <name evidence="3" type="ORF">BDK51DRAFT_32548</name>
</gene>
<evidence type="ECO:0000256" key="1">
    <source>
        <dbReference type="SAM" id="Phobius"/>
    </source>
</evidence>
<evidence type="ECO:0000313" key="3">
    <source>
        <dbReference type="EMBL" id="RKO85144.1"/>
    </source>
</evidence>
<dbReference type="GO" id="GO:0070403">
    <property type="term" value="F:NAD+ binding"/>
    <property type="evidence" value="ECO:0007669"/>
    <property type="project" value="InterPro"/>
</dbReference>
<dbReference type="Gene3D" id="3.40.50.720">
    <property type="entry name" value="NAD(P)-binding Rossmann-like Domain"/>
    <property type="match status" value="1"/>
</dbReference>
<reference evidence="4" key="1">
    <citation type="journal article" date="2018" name="Nat. Microbiol.">
        <title>Leveraging single-cell genomics to expand the fungal tree of life.</title>
        <authorList>
            <person name="Ahrendt S.R."/>
            <person name="Quandt C.A."/>
            <person name="Ciobanu D."/>
            <person name="Clum A."/>
            <person name="Salamov A."/>
            <person name="Andreopoulos B."/>
            <person name="Cheng J.F."/>
            <person name="Woyke T."/>
            <person name="Pelin A."/>
            <person name="Henrissat B."/>
            <person name="Reynolds N.K."/>
            <person name="Benny G.L."/>
            <person name="Smith M.E."/>
            <person name="James T.Y."/>
            <person name="Grigoriev I.V."/>
        </authorList>
    </citation>
    <scope>NUCLEOTIDE SEQUENCE [LARGE SCALE GENOMIC DNA]</scope>
</reference>
<feature type="domain" description="3-hydroxyacyl-CoA dehydrogenase NAD binding" evidence="2">
    <location>
        <begin position="64"/>
        <end position="175"/>
    </location>
</feature>
<protein>
    <recommendedName>
        <fullName evidence="2">3-hydroxyacyl-CoA dehydrogenase NAD binding domain-containing protein</fullName>
    </recommendedName>
</protein>
<evidence type="ECO:0000259" key="2">
    <source>
        <dbReference type="Pfam" id="PF02737"/>
    </source>
</evidence>
<dbReference type="GO" id="GO:0006631">
    <property type="term" value="P:fatty acid metabolic process"/>
    <property type="evidence" value="ECO:0007669"/>
    <property type="project" value="InterPro"/>
</dbReference>
<name>A0A4P9VZE6_9FUNG</name>
<keyword evidence="1" id="KW-1133">Transmembrane helix</keyword>
<keyword evidence="1" id="KW-0472">Membrane</keyword>
<organism evidence="3 4">
    <name type="scientific">Blyttiomyces helicus</name>
    <dbReference type="NCBI Taxonomy" id="388810"/>
    <lineage>
        <taxon>Eukaryota</taxon>
        <taxon>Fungi</taxon>
        <taxon>Fungi incertae sedis</taxon>
        <taxon>Chytridiomycota</taxon>
        <taxon>Chytridiomycota incertae sedis</taxon>
        <taxon>Chytridiomycetes</taxon>
        <taxon>Chytridiomycetes incertae sedis</taxon>
        <taxon>Blyttiomyces</taxon>
    </lineage>
</organism>
<dbReference type="PANTHER" id="PTHR48075">
    <property type="entry name" value="3-HYDROXYACYL-COA DEHYDROGENASE FAMILY PROTEIN"/>
    <property type="match status" value="1"/>
</dbReference>
<dbReference type="InterPro" id="IPR006176">
    <property type="entry name" value="3-OHacyl-CoA_DH_NAD-bd"/>
</dbReference>
<feature type="transmembrane region" description="Helical" evidence="1">
    <location>
        <begin position="260"/>
        <end position="281"/>
    </location>
</feature>
<dbReference type="SUPFAM" id="SSF51735">
    <property type="entry name" value="NAD(P)-binding Rossmann-fold domains"/>
    <property type="match status" value="1"/>
</dbReference>
<dbReference type="EMBL" id="KZ999374">
    <property type="protein sequence ID" value="RKO85144.1"/>
    <property type="molecule type" value="Genomic_DNA"/>
</dbReference>